<evidence type="ECO:0000313" key="1">
    <source>
        <dbReference type="EMBL" id="AQS22490.1"/>
    </source>
</evidence>
<geneLocation type="plasmid" evidence="1">
    <name>pCBMA213_2</name>
</geneLocation>
<dbReference type="RefSeq" id="WP_155909815.1">
    <property type="nucleotide sequence ID" value="NZ_KY349138.1"/>
</dbReference>
<protein>
    <submittedName>
        <fullName evidence="1">Uncharacterized protein</fullName>
    </submittedName>
</protein>
<organism evidence="1">
    <name type="scientific">Mycolicibacterium sp. CBMA 213</name>
    <dbReference type="NCBI Taxonomy" id="1968788"/>
    <lineage>
        <taxon>Bacteria</taxon>
        <taxon>Bacillati</taxon>
        <taxon>Actinomycetota</taxon>
        <taxon>Actinomycetes</taxon>
        <taxon>Mycobacteriales</taxon>
        <taxon>Mycobacteriaceae</taxon>
        <taxon>Mycolicibacterium</taxon>
    </lineage>
</organism>
<sequence length="75" mass="8411">MATMDMDTKALIFTAGQPDQFGRTWPLAVFGTTRDHRCICLSRNLSPHVEAVQHHLDTAEQLQMTNVHVGWDTCG</sequence>
<keyword evidence="1" id="KW-0614">Plasmid</keyword>
<reference evidence="1" key="1">
    <citation type="submission" date="2016-12" db="EMBL/GenBank/DDBJ databases">
        <title>Complete plasmid sequence carrying type IV-like and type VII secretion systems from an atypical mycobacteria strain.</title>
        <authorList>
            <person name="Morgado S."/>
            <person name="Marin M."/>
            <person name="Fonseca E."/>
            <person name="Freitas F."/>
            <person name="Vicente A.C."/>
        </authorList>
    </citation>
    <scope>NUCLEOTIDE SEQUENCE</scope>
    <source>
        <strain evidence="1">CBMA 213</strain>
        <plasmid evidence="1">pCBMA213_2</plasmid>
    </source>
</reference>
<name>A0A1S6GL11_9MYCO</name>
<proteinExistence type="predicted"/>
<dbReference type="AlphaFoldDB" id="A0A1S6GL11"/>
<accession>A0A1S6GL11</accession>
<gene>
    <name evidence="1" type="ORF">pCBMA213_2_00126</name>
</gene>
<dbReference type="EMBL" id="KY349138">
    <property type="protein sequence ID" value="AQS22490.1"/>
    <property type="molecule type" value="Genomic_DNA"/>
</dbReference>